<feature type="compositionally biased region" description="Basic and acidic residues" evidence="1">
    <location>
        <begin position="811"/>
        <end position="822"/>
    </location>
</feature>
<feature type="region of interest" description="Disordered" evidence="1">
    <location>
        <begin position="489"/>
        <end position="508"/>
    </location>
</feature>
<feature type="region of interest" description="Disordered" evidence="1">
    <location>
        <begin position="34"/>
        <end position="58"/>
    </location>
</feature>
<feature type="region of interest" description="Disordered" evidence="1">
    <location>
        <begin position="615"/>
        <end position="761"/>
    </location>
</feature>
<dbReference type="Proteomes" id="UP000807025">
    <property type="component" value="Unassembled WGS sequence"/>
</dbReference>
<feature type="compositionally biased region" description="Polar residues" evidence="1">
    <location>
        <begin position="726"/>
        <end position="736"/>
    </location>
</feature>
<gene>
    <name evidence="2" type="ORF">BDN71DRAFT_1588519</name>
</gene>
<evidence type="ECO:0000313" key="2">
    <source>
        <dbReference type="EMBL" id="KAF9497186.1"/>
    </source>
</evidence>
<dbReference type="OrthoDB" id="2646484at2759"/>
<feature type="region of interest" description="Disordered" evidence="1">
    <location>
        <begin position="162"/>
        <end position="193"/>
    </location>
</feature>
<dbReference type="EMBL" id="MU154546">
    <property type="protein sequence ID" value="KAF9497186.1"/>
    <property type="molecule type" value="Genomic_DNA"/>
</dbReference>
<feature type="region of interest" description="Disordered" evidence="1">
    <location>
        <begin position="513"/>
        <end position="536"/>
    </location>
</feature>
<feature type="region of interest" description="Disordered" evidence="1">
    <location>
        <begin position="400"/>
        <end position="459"/>
    </location>
</feature>
<feature type="compositionally biased region" description="Basic and acidic residues" evidence="1">
    <location>
        <begin position="845"/>
        <end position="860"/>
    </location>
</feature>
<name>A0A9P6A0S9_PLEER</name>
<reference evidence="2" key="1">
    <citation type="submission" date="2020-11" db="EMBL/GenBank/DDBJ databases">
        <authorList>
            <consortium name="DOE Joint Genome Institute"/>
            <person name="Ahrendt S."/>
            <person name="Riley R."/>
            <person name="Andreopoulos W."/>
            <person name="Labutti K."/>
            <person name="Pangilinan J."/>
            <person name="Ruiz-Duenas F.J."/>
            <person name="Barrasa J.M."/>
            <person name="Sanchez-Garcia M."/>
            <person name="Camarero S."/>
            <person name="Miyauchi S."/>
            <person name="Serrano A."/>
            <person name="Linde D."/>
            <person name="Babiker R."/>
            <person name="Drula E."/>
            <person name="Ayuso-Fernandez I."/>
            <person name="Pacheco R."/>
            <person name="Padilla G."/>
            <person name="Ferreira P."/>
            <person name="Barriuso J."/>
            <person name="Kellner H."/>
            <person name="Castanera R."/>
            <person name="Alfaro M."/>
            <person name="Ramirez L."/>
            <person name="Pisabarro A.G."/>
            <person name="Kuo A."/>
            <person name="Tritt A."/>
            <person name="Lipzen A."/>
            <person name="He G."/>
            <person name="Yan M."/>
            <person name="Ng V."/>
            <person name="Cullen D."/>
            <person name="Martin F."/>
            <person name="Rosso M.-N."/>
            <person name="Henrissat B."/>
            <person name="Hibbett D."/>
            <person name="Martinez A.T."/>
            <person name="Grigoriev I.V."/>
        </authorList>
    </citation>
    <scope>NUCLEOTIDE SEQUENCE</scope>
    <source>
        <strain evidence="2">ATCC 90797</strain>
    </source>
</reference>
<feature type="compositionally biased region" description="Polar residues" evidence="1">
    <location>
        <begin position="165"/>
        <end position="177"/>
    </location>
</feature>
<proteinExistence type="predicted"/>
<evidence type="ECO:0000256" key="1">
    <source>
        <dbReference type="SAM" id="MobiDB-lite"/>
    </source>
</evidence>
<feature type="region of interest" description="Disordered" evidence="1">
    <location>
        <begin position="553"/>
        <end position="600"/>
    </location>
</feature>
<evidence type="ECO:0000313" key="3">
    <source>
        <dbReference type="Proteomes" id="UP000807025"/>
    </source>
</evidence>
<feature type="compositionally biased region" description="Low complexity" evidence="1">
    <location>
        <begin position="402"/>
        <end position="416"/>
    </location>
</feature>
<feature type="compositionally biased region" description="Polar residues" evidence="1">
    <location>
        <begin position="516"/>
        <end position="532"/>
    </location>
</feature>
<feature type="compositionally biased region" description="Low complexity" evidence="1">
    <location>
        <begin position="34"/>
        <end position="43"/>
    </location>
</feature>
<feature type="compositionally biased region" description="Polar residues" evidence="1">
    <location>
        <begin position="553"/>
        <end position="563"/>
    </location>
</feature>
<accession>A0A9P6A0S9</accession>
<feature type="region of interest" description="Disordered" evidence="1">
    <location>
        <begin position="243"/>
        <end position="271"/>
    </location>
</feature>
<sequence length="881" mass="95349">MNSPASSVSSILLAELPWGDNSLLDETLTLDTLSDTNSLSSNSPAVNQGLPGSTPKPINSFRKQSIYASRPLAKRITPVATVGVCAPAQPNAQKGLSVKDWAQSLVPSDPPDHVPWGDGEDNAYVIADANDAQGGLRTSHILVENPPSPFRARHGGLHLKVPKNGDSSDSYLRSTAPLTIRRDRKRNRAPTNKPINELVFEREISLSPGSGGRTERLSLQIPATTMSPELVDLMLELHNLKTFFQEPPGGTKTPNSKPPQKAPRLKEQEDTKAPTLILSDSHSVFPIPLSRPGSDASLRGPLSACRNPDASGTTPIAIAARRGRKMLAPLAVQSTAIGDNLDIMYPGMPTAFLGTPSVYSPHSGIPLSGLAGVRAPPAPPNGLDLDIQGMIESLRGQCAAFPATPNTPNYPTQTPSEPLPPLPSEAKAQPEKRMRRRASEAANPKKYRPRQSDSPSRQDTLASLSAGLDVGVVDSSNVYLGQDLAKSTTSFHVVKSPRSSHWDLDNLTRPKAVSSARASLSTISPPSPNQQQKNRRRTMAIVGDDRIGEWAASQNFSDDTPSPSKVPDVPRSALRHTSNPPPNKPSHQSRASSVSLTYAPRGILRNRKSVRFASLPGRKSNSVECALRPRIDQIGSGDYSHQNQTQDRRRGGRVSLPTLSSTRGRKAGRQVKDFAPDATSSVHPSPVPSHPPSLSSKSRNSTISDGQKLIPRRRHTFTPTPELRSQPPSNATQDLSSRTRSDRSVFVTSPTPTKHRPPPVVRSTRMTTITPRKSIMTIEEQMPVMGQTASQLSPQKTRRLCRKSTAPTNDLDYRSNDKENRGLGRASLAYPSPISFHNGGNQTAARKERSMSVDEYDSKGSKGKSASRMPVPLRNILTRFK</sequence>
<dbReference type="AlphaFoldDB" id="A0A9P6A0S9"/>
<comment type="caution">
    <text evidence="2">The sequence shown here is derived from an EMBL/GenBank/DDBJ whole genome shotgun (WGS) entry which is preliminary data.</text>
</comment>
<organism evidence="2 3">
    <name type="scientific">Pleurotus eryngii</name>
    <name type="common">Boletus of the steppes</name>
    <dbReference type="NCBI Taxonomy" id="5323"/>
    <lineage>
        <taxon>Eukaryota</taxon>
        <taxon>Fungi</taxon>
        <taxon>Dikarya</taxon>
        <taxon>Basidiomycota</taxon>
        <taxon>Agaricomycotina</taxon>
        <taxon>Agaricomycetes</taxon>
        <taxon>Agaricomycetidae</taxon>
        <taxon>Agaricales</taxon>
        <taxon>Pleurotineae</taxon>
        <taxon>Pleurotaceae</taxon>
        <taxon>Pleurotus</taxon>
    </lineage>
</organism>
<feature type="compositionally biased region" description="Polar residues" evidence="1">
    <location>
        <begin position="585"/>
        <end position="596"/>
    </location>
</feature>
<protein>
    <submittedName>
        <fullName evidence="2">Uncharacterized protein</fullName>
    </submittedName>
</protein>
<keyword evidence="3" id="KW-1185">Reference proteome</keyword>
<feature type="region of interest" description="Disordered" evidence="1">
    <location>
        <begin position="806"/>
        <end position="881"/>
    </location>
</feature>